<evidence type="ECO:0000313" key="2">
    <source>
        <dbReference type="Proteomes" id="UP000597338"/>
    </source>
</evidence>
<name>A0ABQ1LBR3_9SPHI</name>
<reference evidence="2" key="1">
    <citation type="journal article" date="2019" name="Int. J. Syst. Evol. Microbiol.">
        <title>The Global Catalogue of Microorganisms (GCM) 10K type strain sequencing project: providing services to taxonomists for standard genome sequencing and annotation.</title>
        <authorList>
            <consortium name="The Broad Institute Genomics Platform"/>
            <consortium name="The Broad Institute Genome Sequencing Center for Infectious Disease"/>
            <person name="Wu L."/>
            <person name="Ma J."/>
        </authorList>
    </citation>
    <scope>NUCLEOTIDE SEQUENCE [LARGE SCALE GENOMIC DNA]</scope>
    <source>
        <strain evidence="2">CGMCC 1.15342</strain>
    </source>
</reference>
<gene>
    <name evidence="1" type="ORF">GCM10011386_12880</name>
</gene>
<evidence type="ECO:0000313" key="1">
    <source>
        <dbReference type="EMBL" id="GGC22361.1"/>
    </source>
</evidence>
<protein>
    <submittedName>
        <fullName evidence="1">Uncharacterized protein</fullName>
    </submittedName>
</protein>
<accession>A0ABQ1LBR3</accession>
<sequence>MTTADNITAMHMLICLDSSFMFVSKISRQGFIAYKHKNFSESNPNIFSIAAVRFLILLSL</sequence>
<organism evidence="1 2">
    <name type="scientific">Parapedobacter defluvii</name>
    <dbReference type="NCBI Taxonomy" id="2045106"/>
    <lineage>
        <taxon>Bacteria</taxon>
        <taxon>Pseudomonadati</taxon>
        <taxon>Bacteroidota</taxon>
        <taxon>Sphingobacteriia</taxon>
        <taxon>Sphingobacteriales</taxon>
        <taxon>Sphingobacteriaceae</taxon>
        <taxon>Parapedobacter</taxon>
    </lineage>
</organism>
<comment type="caution">
    <text evidence="1">The sequence shown here is derived from an EMBL/GenBank/DDBJ whole genome shotgun (WGS) entry which is preliminary data.</text>
</comment>
<keyword evidence="2" id="KW-1185">Reference proteome</keyword>
<proteinExistence type="predicted"/>
<dbReference type="Proteomes" id="UP000597338">
    <property type="component" value="Unassembled WGS sequence"/>
</dbReference>
<dbReference type="EMBL" id="BMIK01000003">
    <property type="protein sequence ID" value="GGC22361.1"/>
    <property type="molecule type" value="Genomic_DNA"/>
</dbReference>